<dbReference type="Proteomes" id="UP000663887">
    <property type="component" value="Unassembled WGS sequence"/>
</dbReference>
<name>A0A816SZ37_9BILA</name>
<feature type="non-terminal residue" evidence="1">
    <location>
        <position position="1"/>
    </location>
</feature>
<evidence type="ECO:0000313" key="2">
    <source>
        <dbReference type="EMBL" id="CAF4437094.1"/>
    </source>
</evidence>
<evidence type="ECO:0000313" key="3">
    <source>
        <dbReference type="Proteomes" id="UP000663887"/>
    </source>
</evidence>
<evidence type="ECO:0000313" key="1">
    <source>
        <dbReference type="EMBL" id="CAF2089754.1"/>
    </source>
</evidence>
<accession>A0A816SZ37</accession>
<dbReference type="EMBL" id="CAJOBF010037363">
    <property type="protein sequence ID" value="CAF4437094.1"/>
    <property type="molecule type" value="Genomic_DNA"/>
</dbReference>
<protein>
    <submittedName>
        <fullName evidence="1">Uncharacterized protein</fullName>
    </submittedName>
</protein>
<sequence length="86" mass="9646">AKVAIGSKRYKIDGLLPNGRALFNLPQDSTKEDSVLFEFSGCIWRYHKACNAANVIIGGLSGDERSRIQFEKESEIQKKISFDCHV</sequence>
<gene>
    <name evidence="2" type="ORF">UXM345_LOCUS39080</name>
    <name evidence="1" type="ORF">XDN619_LOCUS16362</name>
</gene>
<dbReference type="Proteomes" id="UP000663842">
    <property type="component" value="Unassembled WGS sequence"/>
</dbReference>
<dbReference type="EMBL" id="CAJNRG010006914">
    <property type="protein sequence ID" value="CAF2089754.1"/>
    <property type="molecule type" value="Genomic_DNA"/>
</dbReference>
<dbReference type="AlphaFoldDB" id="A0A816SZ37"/>
<comment type="caution">
    <text evidence="1">The sequence shown here is derived from an EMBL/GenBank/DDBJ whole genome shotgun (WGS) entry which is preliminary data.</text>
</comment>
<reference evidence="1" key="1">
    <citation type="submission" date="2021-02" db="EMBL/GenBank/DDBJ databases">
        <authorList>
            <person name="Nowell W R."/>
        </authorList>
    </citation>
    <scope>NUCLEOTIDE SEQUENCE</scope>
</reference>
<organism evidence="1 3">
    <name type="scientific">Rotaria magnacalcarata</name>
    <dbReference type="NCBI Taxonomy" id="392030"/>
    <lineage>
        <taxon>Eukaryota</taxon>
        <taxon>Metazoa</taxon>
        <taxon>Spiralia</taxon>
        <taxon>Gnathifera</taxon>
        <taxon>Rotifera</taxon>
        <taxon>Eurotatoria</taxon>
        <taxon>Bdelloidea</taxon>
        <taxon>Philodinida</taxon>
        <taxon>Philodinidae</taxon>
        <taxon>Rotaria</taxon>
    </lineage>
</organism>
<proteinExistence type="predicted"/>